<feature type="domain" description="Polycystin cation channel PKD1/PKD2" evidence="20">
    <location>
        <begin position="492"/>
        <end position="703"/>
    </location>
</feature>
<dbReference type="HAMAP" id="MF_01855">
    <property type="entry name" value="FBPase_class1"/>
    <property type="match status" value="1"/>
</dbReference>
<dbReference type="EC" id="3.1.3.11" evidence="6"/>
<dbReference type="InterPro" id="IPR033391">
    <property type="entry name" value="FBPase_N"/>
</dbReference>
<dbReference type="GO" id="GO:0042132">
    <property type="term" value="F:fructose 1,6-bisphosphate 1-phosphatase activity"/>
    <property type="evidence" value="ECO:0007669"/>
    <property type="project" value="UniProtKB-EC"/>
</dbReference>
<evidence type="ECO:0000256" key="3">
    <source>
        <dbReference type="ARBA" id="ARBA00004141"/>
    </source>
</evidence>
<dbReference type="GO" id="GO:0006000">
    <property type="term" value="P:fructose metabolic process"/>
    <property type="evidence" value="ECO:0007669"/>
    <property type="project" value="TreeGrafter"/>
</dbReference>
<evidence type="ECO:0000256" key="6">
    <source>
        <dbReference type="ARBA" id="ARBA00013093"/>
    </source>
</evidence>
<dbReference type="Pfam" id="PF00316">
    <property type="entry name" value="FBPase"/>
    <property type="match status" value="1"/>
</dbReference>
<feature type="transmembrane region" description="Helical" evidence="18">
    <location>
        <begin position="486"/>
        <end position="509"/>
    </location>
</feature>
<dbReference type="InterPro" id="IPR000146">
    <property type="entry name" value="FBPase_class-1"/>
</dbReference>
<evidence type="ECO:0000256" key="16">
    <source>
        <dbReference type="ARBA" id="ARBA00040159"/>
    </source>
</evidence>
<dbReference type="PROSITE" id="PS00124">
    <property type="entry name" value="FBPASE"/>
    <property type="match status" value="1"/>
</dbReference>
<evidence type="ECO:0000259" key="21">
    <source>
        <dbReference type="Pfam" id="PF18913"/>
    </source>
</evidence>
<feature type="domain" description="Fructose-1-6-bisphosphatase class 1 C-terminal" evidence="21">
    <location>
        <begin position="1086"/>
        <end position="1211"/>
    </location>
</feature>
<dbReference type="FunFam" id="3.30.540.10:FF:000002">
    <property type="entry name" value="Fructose-1,6-bisphosphatase class 1"/>
    <property type="match status" value="1"/>
</dbReference>
<reference evidence="22" key="1">
    <citation type="submission" date="2021-02" db="EMBL/GenBank/DDBJ databases">
        <authorList>
            <person name="Dougan E. K."/>
            <person name="Rhodes N."/>
            <person name="Thang M."/>
            <person name="Chan C."/>
        </authorList>
    </citation>
    <scope>NUCLEOTIDE SEQUENCE</scope>
</reference>
<evidence type="ECO:0000256" key="8">
    <source>
        <dbReference type="ARBA" id="ARBA00022692"/>
    </source>
</evidence>
<dbReference type="GO" id="GO:0006002">
    <property type="term" value="P:fructose 6-phosphate metabolic process"/>
    <property type="evidence" value="ECO:0007669"/>
    <property type="project" value="TreeGrafter"/>
</dbReference>
<evidence type="ECO:0000256" key="18">
    <source>
        <dbReference type="SAM" id="Phobius"/>
    </source>
</evidence>
<comment type="cofactor">
    <cofactor evidence="2">
        <name>Mg(2+)</name>
        <dbReference type="ChEBI" id="CHEBI:18420"/>
    </cofactor>
</comment>
<comment type="subcellular location">
    <subcellularLocation>
        <location evidence="4">Cytoplasm</location>
    </subcellularLocation>
    <subcellularLocation>
        <location evidence="3">Membrane</location>
        <topology evidence="3">Multi-pass membrane protein</topology>
    </subcellularLocation>
</comment>
<keyword evidence="7" id="KW-0963">Cytoplasm</keyword>
<dbReference type="CDD" id="cd00354">
    <property type="entry name" value="FBPase"/>
    <property type="match status" value="1"/>
</dbReference>
<dbReference type="InterPro" id="IPR020548">
    <property type="entry name" value="Fructose_bisphosphatase_AS"/>
</dbReference>
<evidence type="ECO:0000256" key="4">
    <source>
        <dbReference type="ARBA" id="ARBA00004496"/>
    </source>
</evidence>
<dbReference type="Pfam" id="PF08016">
    <property type="entry name" value="PKD_channel"/>
    <property type="match status" value="1"/>
</dbReference>
<keyword evidence="13 18" id="KW-0472">Membrane</keyword>
<evidence type="ECO:0000256" key="11">
    <source>
        <dbReference type="ARBA" id="ARBA00022842"/>
    </source>
</evidence>
<evidence type="ECO:0000313" key="22">
    <source>
        <dbReference type="EMBL" id="CAE8679796.1"/>
    </source>
</evidence>
<protein>
    <recommendedName>
        <fullName evidence="16">Fructose-1,6-bisphosphatase, cytosolic</fullName>
        <ecNumber evidence="6">3.1.3.11</ecNumber>
    </recommendedName>
</protein>
<keyword evidence="10 17" id="KW-0378">Hydrolase</keyword>
<comment type="caution">
    <text evidence="22">The sequence shown here is derived from an EMBL/GenBank/DDBJ whole genome shotgun (WGS) entry which is preliminary data.</text>
</comment>
<dbReference type="GO" id="GO:0006094">
    <property type="term" value="P:gluconeogenesis"/>
    <property type="evidence" value="ECO:0007669"/>
    <property type="project" value="TreeGrafter"/>
</dbReference>
<evidence type="ECO:0000256" key="5">
    <source>
        <dbReference type="ARBA" id="ARBA00010941"/>
    </source>
</evidence>
<dbReference type="PANTHER" id="PTHR11556">
    <property type="entry name" value="FRUCTOSE-1,6-BISPHOSPHATASE-RELATED"/>
    <property type="match status" value="1"/>
</dbReference>
<keyword evidence="8 18" id="KW-0812">Transmembrane</keyword>
<keyword evidence="14 17" id="KW-0119">Carbohydrate metabolism</keyword>
<dbReference type="Gene3D" id="3.30.540.10">
    <property type="entry name" value="Fructose-1,6-Bisphosphatase, subunit A, domain 1"/>
    <property type="match status" value="1"/>
</dbReference>
<dbReference type="InterPro" id="IPR044015">
    <property type="entry name" value="FBPase_C_dom"/>
</dbReference>
<dbReference type="Proteomes" id="UP000626109">
    <property type="component" value="Unassembled WGS sequence"/>
</dbReference>
<dbReference type="AlphaFoldDB" id="A0A813JIT2"/>
<dbReference type="PANTHER" id="PTHR11556:SF41">
    <property type="entry name" value="FRUCTOSE-1,6-BISPHOSPHATASE, CYTOSOLIC"/>
    <property type="match status" value="1"/>
</dbReference>
<dbReference type="Gene3D" id="3.40.190.80">
    <property type="match status" value="1"/>
</dbReference>
<evidence type="ECO:0000256" key="17">
    <source>
        <dbReference type="RuleBase" id="RU000508"/>
    </source>
</evidence>
<evidence type="ECO:0000256" key="12">
    <source>
        <dbReference type="ARBA" id="ARBA00022989"/>
    </source>
</evidence>
<dbReference type="GO" id="GO:0005986">
    <property type="term" value="P:sucrose biosynthetic process"/>
    <property type="evidence" value="ECO:0007669"/>
    <property type="project" value="TreeGrafter"/>
</dbReference>
<evidence type="ECO:0000259" key="19">
    <source>
        <dbReference type="Pfam" id="PF00316"/>
    </source>
</evidence>
<accession>A0A813JIT2</accession>
<evidence type="ECO:0000259" key="20">
    <source>
        <dbReference type="Pfam" id="PF08016"/>
    </source>
</evidence>
<proteinExistence type="inferred from homology"/>
<keyword evidence="9" id="KW-0479">Metal-binding</keyword>
<feature type="domain" description="Fructose-1-6-bisphosphatase class I N-terminal" evidence="19">
    <location>
        <begin position="891"/>
        <end position="1076"/>
    </location>
</feature>
<dbReference type="SUPFAM" id="SSF56655">
    <property type="entry name" value="Carbohydrate phosphatase"/>
    <property type="match status" value="1"/>
</dbReference>
<dbReference type="Pfam" id="PF18913">
    <property type="entry name" value="FBPase_C"/>
    <property type="match status" value="1"/>
</dbReference>
<dbReference type="EMBL" id="CAJNNW010025801">
    <property type="protein sequence ID" value="CAE8679796.1"/>
    <property type="molecule type" value="Genomic_DNA"/>
</dbReference>
<evidence type="ECO:0000256" key="14">
    <source>
        <dbReference type="ARBA" id="ARBA00023277"/>
    </source>
</evidence>
<dbReference type="PIRSF" id="PIRSF000904">
    <property type="entry name" value="FBPtase_SBPase"/>
    <property type="match status" value="1"/>
</dbReference>
<evidence type="ECO:0000256" key="7">
    <source>
        <dbReference type="ARBA" id="ARBA00022490"/>
    </source>
</evidence>
<comment type="similarity">
    <text evidence="5 17">Belongs to the FBPase class 1 family.</text>
</comment>
<name>A0A813JIT2_POLGL</name>
<evidence type="ECO:0000256" key="10">
    <source>
        <dbReference type="ARBA" id="ARBA00022801"/>
    </source>
</evidence>
<dbReference type="GO" id="GO:0005829">
    <property type="term" value="C:cytosol"/>
    <property type="evidence" value="ECO:0007669"/>
    <property type="project" value="TreeGrafter"/>
</dbReference>
<dbReference type="GO" id="GO:0046872">
    <property type="term" value="F:metal ion binding"/>
    <property type="evidence" value="ECO:0007669"/>
    <property type="project" value="UniProtKB-KW"/>
</dbReference>
<dbReference type="InterPro" id="IPR013122">
    <property type="entry name" value="PKD1_2_channel"/>
</dbReference>
<evidence type="ECO:0000313" key="23">
    <source>
        <dbReference type="Proteomes" id="UP000626109"/>
    </source>
</evidence>
<evidence type="ECO:0000256" key="13">
    <source>
        <dbReference type="ARBA" id="ARBA00023136"/>
    </source>
</evidence>
<feature type="transmembrane region" description="Helical" evidence="18">
    <location>
        <begin position="582"/>
        <end position="600"/>
    </location>
</feature>
<sequence length="1219" mass="135940">MWLFSPVSFLLGRGVRKDLDDLQDQERAEEASSLQVNRANFHGRLVFERAIQEQAFAMLHFLAMLSCFLLALSMYDPLAMMGEVHDNLRVLYKMDTVKEYRTPDEIMEYMQSFIETTYEMASALIDANTMNTIDPTRCFSTSVSDICRLKYWETPLRLNTSSRFVDKKALLRDELSVFNFRPSHMDCSQQPAVENCLDWDKHVNPDLTTNLMGLTGEDPIIMTSRRQYPFASVVVLAPIVWQVRAPVVPCSGFGDKYNLEVLGAGKCSPETKCDPDRESNFRAPKPNSISGRTQSIFITYSEDAFYCVDRALHASEWRDKSWDPWASYDDLTVGRALSAAEIGGKKVFWKFISDTAYLRGPVKGMVVLDQNDPCSTCPAWGPLEAPRCTDPVEDGSNHPMWTENDMDNDCSLRRVWTDRFMASKKEHTFFDIGTSEITIAALVITPQGEKYQDITTLVRVTFKVSQSGAYTAEPSLSSTSQTDMNWWIPPVVITLVLAATFIFGAIYRYVKRPGHIFAILFDVLSSGAVMSYLVWNLVLEFSPPHIAETLLAAFQKNDQDSYFESFKDILQYSDSITAMKTAGFYLIILQFFRLVHMLSVHPRLGLVVAVIEQCLDDIFHFCIQFILFFLVLSFLGHWSFGNQKTSFMTLERSSYTLFRFFASDFGFSDEPPSTIYLVFLFIYICVVSIMMVNFLLAIVVNAHTVVTDTLKVHEHHHNVALDLWDASFRALRVKLSRGWPMPGSVCTYIEESAVPEQPMKLLPAVTAEELCRCTAGTNGWPLFASWQSAQAYLKDYVKKTSPAMEETRAGFCFTPGHYYGEDLGAPLGEEHRARAAEATSSSLDVACIAWGEASVATGSDSPDSKSQLDNFELIKLQSSIAKLQGRAQRKTVTQYIIQNTKGDTDLAMLMNSIQHACKVTSNQIEKAGPAGLYGLAGSENSTGDDVKKLDIIADEIWVDCLKRSGVCCLLVSEEQEEPIIVQGGGPFCVAFDPLDGSSNIDCNVSVGSIFSVYRRTSSTSEAATVKDILRPGTDIVVAGYCMYGAATELVVTFGQALPGVQRFALDPAFGEFVFVSDMAMDPGGGKKIFSCNEGNSLSWDQPILQFVEHCKDTGYAARYVGSMVSDVHRTLLYGGIYLYPADKKSTKGKLRVLYEGFPMAMITEQAGGVASTGLLLGKVGRILEVMPENIHDRCPIIMGGERDVNKVLDLYKSLDQSKL</sequence>
<dbReference type="PRINTS" id="PR00115">
    <property type="entry name" value="F16BPHPHTASE"/>
</dbReference>
<evidence type="ECO:0000256" key="2">
    <source>
        <dbReference type="ARBA" id="ARBA00001946"/>
    </source>
</evidence>
<feature type="transmembrane region" description="Helical" evidence="18">
    <location>
        <begin position="516"/>
        <end position="535"/>
    </location>
</feature>
<evidence type="ECO:0000256" key="1">
    <source>
        <dbReference type="ARBA" id="ARBA00001273"/>
    </source>
</evidence>
<gene>
    <name evidence="22" type="ORF">PGLA2088_LOCUS21557</name>
</gene>
<dbReference type="InterPro" id="IPR028343">
    <property type="entry name" value="FBPtase"/>
</dbReference>
<dbReference type="GO" id="GO:0030388">
    <property type="term" value="P:fructose 1,6-bisphosphate metabolic process"/>
    <property type="evidence" value="ECO:0007669"/>
    <property type="project" value="TreeGrafter"/>
</dbReference>
<dbReference type="GO" id="GO:0016020">
    <property type="term" value="C:membrane"/>
    <property type="evidence" value="ECO:0007669"/>
    <property type="project" value="UniProtKB-SubCell"/>
</dbReference>
<keyword evidence="11" id="KW-0460">Magnesium</keyword>
<organism evidence="22 23">
    <name type="scientific">Polarella glacialis</name>
    <name type="common">Dinoflagellate</name>
    <dbReference type="NCBI Taxonomy" id="89957"/>
    <lineage>
        <taxon>Eukaryota</taxon>
        <taxon>Sar</taxon>
        <taxon>Alveolata</taxon>
        <taxon>Dinophyceae</taxon>
        <taxon>Suessiales</taxon>
        <taxon>Suessiaceae</taxon>
        <taxon>Polarella</taxon>
    </lineage>
</organism>
<dbReference type="PIRSF" id="PIRSF500210">
    <property type="entry name" value="FBPtase"/>
    <property type="match status" value="1"/>
</dbReference>
<evidence type="ECO:0000256" key="9">
    <source>
        <dbReference type="ARBA" id="ARBA00022723"/>
    </source>
</evidence>
<comment type="pathway">
    <text evidence="15">Carbohydrate biosynthesis.</text>
</comment>
<keyword evidence="12 18" id="KW-1133">Transmembrane helix</keyword>
<feature type="transmembrane region" description="Helical" evidence="18">
    <location>
        <begin position="675"/>
        <end position="700"/>
    </location>
</feature>
<comment type="catalytic activity">
    <reaction evidence="1">
        <text>beta-D-fructose 1,6-bisphosphate + H2O = beta-D-fructose 6-phosphate + phosphate</text>
        <dbReference type="Rhea" id="RHEA:11064"/>
        <dbReference type="ChEBI" id="CHEBI:15377"/>
        <dbReference type="ChEBI" id="CHEBI:32966"/>
        <dbReference type="ChEBI" id="CHEBI:43474"/>
        <dbReference type="ChEBI" id="CHEBI:57634"/>
        <dbReference type="EC" id="3.1.3.11"/>
    </reaction>
</comment>
<evidence type="ECO:0000256" key="15">
    <source>
        <dbReference type="ARBA" id="ARBA00024331"/>
    </source>
</evidence>
<feature type="transmembrane region" description="Helical" evidence="18">
    <location>
        <begin position="621"/>
        <end position="640"/>
    </location>
</feature>